<accession>A0ABU9BPA7</accession>
<proteinExistence type="predicted"/>
<dbReference type="SUPFAM" id="SSF52833">
    <property type="entry name" value="Thioredoxin-like"/>
    <property type="match status" value="1"/>
</dbReference>
<dbReference type="Proteomes" id="UP001371218">
    <property type="component" value="Unassembled WGS sequence"/>
</dbReference>
<keyword evidence="1" id="KW-0732">Signal</keyword>
<comment type="caution">
    <text evidence="3">The sequence shown here is derived from an EMBL/GenBank/DDBJ whole genome shotgun (WGS) entry which is preliminary data.</text>
</comment>
<keyword evidence="4" id="KW-1185">Reference proteome</keyword>
<protein>
    <submittedName>
        <fullName evidence="3">Thioredoxin fold domain-containing protein</fullName>
    </submittedName>
</protein>
<dbReference type="Pfam" id="PF13098">
    <property type="entry name" value="Thioredoxin_2"/>
    <property type="match status" value="1"/>
</dbReference>
<reference evidence="3 4" key="1">
    <citation type="submission" date="2024-04" db="EMBL/GenBank/DDBJ databases">
        <title>Novel species of the genus Ideonella isolated from streams.</title>
        <authorList>
            <person name="Lu H."/>
        </authorList>
    </citation>
    <scope>NUCLEOTIDE SEQUENCE [LARGE SCALE GENOMIC DNA]</scope>
    <source>
        <strain evidence="3 4">DXS29W</strain>
    </source>
</reference>
<evidence type="ECO:0000313" key="3">
    <source>
        <dbReference type="EMBL" id="MEK8030373.1"/>
    </source>
</evidence>
<feature type="domain" description="Thioredoxin-like fold" evidence="2">
    <location>
        <begin position="79"/>
        <end position="208"/>
    </location>
</feature>
<feature type="chain" id="PRO_5046317035" evidence="1">
    <location>
        <begin position="24"/>
        <end position="211"/>
    </location>
</feature>
<dbReference type="RefSeq" id="WP_341424742.1">
    <property type="nucleotide sequence ID" value="NZ_JBBUTG010000003.1"/>
</dbReference>
<organism evidence="3 4">
    <name type="scientific">Ideonella lacteola</name>
    <dbReference type="NCBI Taxonomy" id="2984193"/>
    <lineage>
        <taxon>Bacteria</taxon>
        <taxon>Pseudomonadati</taxon>
        <taxon>Pseudomonadota</taxon>
        <taxon>Betaproteobacteria</taxon>
        <taxon>Burkholderiales</taxon>
        <taxon>Sphaerotilaceae</taxon>
        <taxon>Ideonella</taxon>
    </lineage>
</organism>
<dbReference type="EMBL" id="JBBUTG010000003">
    <property type="protein sequence ID" value="MEK8030373.1"/>
    <property type="molecule type" value="Genomic_DNA"/>
</dbReference>
<evidence type="ECO:0000256" key="1">
    <source>
        <dbReference type="SAM" id="SignalP"/>
    </source>
</evidence>
<name>A0ABU9BPA7_9BURK</name>
<evidence type="ECO:0000313" key="4">
    <source>
        <dbReference type="Proteomes" id="UP001371218"/>
    </source>
</evidence>
<sequence length="211" mass="21617">MSRRHFLLTTLASLAALSGCQKAGDAASASSVPPGASGQASAVVATASAAAEAMADVQDAYLLAATGSGFSTGPTMSARTVYVFFDTSCPHCAHLWQAAQSLGNQLKIVWIPVGFLRPQSMPQGATILAASDPVAMMNENEASVANHGRGISVPATVDDEALMKVRANTSLFKQFQSDSVPLIVFRNAKTGEVGQHAGAVSGPELLALASV</sequence>
<feature type="signal peptide" evidence="1">
    <location>
        <begin position="1"/>
        <end position="23"/>
    </location>
</feature>
<dbReference type="InterPro" id="IPR012336">
    <property type="entry name" value="Thioredoxin-like_fold"/>
</dbReference>
<dbReference type="PROSITE" id="PS51257">
    <property type="entry name" value="PROKAR_LIPOPROTEIN"/>
    <property type="match status" value="1"/>
</dbReference>
<evidence type="ECO:0000259" key="2">
    <source>
        <dbReference type="Pfam" id="PF13098"/>
    </source>
</evidence>
<dbReference type="Gene3D" id="3.40.30.10">
    <property type="entry name" value="Glutaredoxin"/>
    <property type="match status" value="1"/>
</dbReference>
<gene>
    <name evidence="3" type="ORF">AACH06_06005</name>
</gene>
<dbReference type="InterPro" id="IPR036249">
    <property type="entry name" value="Thioredoxin-like_sf"/>
</dbReference>